<evidence type="ECO:0000256" key="5">
    <source>
        <dbReference type="ARBA" id="ARBA00022575"/>
    </source>
</evidence>
<sequence>MALTAEQIAIVKSTVPVVKEHGKTITTVFYQRLLAAHPELKNYFSLRHQQVGAQQAALADAVFAYAAHIDDLGKLAGAVERIANKHASLFVRPEHYPIVGEFLVAAFAEVLGDALTDDVADAWIAAYGQLADVFIQRERRLYDEAADWKDWRPFVVDRREPVATDVVSFYLRPKDGKPLRRYLPGQYISVRIAIPELDGLYQNRQFSLSTAPAEDMDVYRVSVKREETVDEPAVEDLAEGKVPGLISNKLHNDYPEGAEVLVSPPYGDFFFDHAAARPAAPAVLLSIGVGATPLLSILESIVGSANPSRPVTWAHAARSSDRVCFGSNVRDIAARHASVKPLLFVKNVQKGDERGREYDVEGRISLDKVESEGLLHLSDRTAGYYICGPDEWMVQSRKWLMDKGVPVERIHLELFGTGEP</sequence>
<dbReference type="FunFam" id="2.40.30.10:FF:000034">
    <property type="entry name" value="Flavohemoprotein"/>
    <property type="match status" value="1"/>
</dbReference>
<dbReference type="PROSITE" id="PS01033">
    <property type="entry name" value="GLOBIN"/>
    <property type="match status" value="1"/>
</dbReference>
<evidence type="ECO:0000256" key="14">
    <source>
        <dbReference type="ARBA" id="ARBA00048649"/>
    </source>
</evidence>
<dbReference type="GO" id="GO:0009636">
    <property type="term" value="P:response to toxic substance"/>
    <property type="evidence" value="ECO:0007669"/>
    <property type="project" value="UniProtKB-KW"/>
</dbReference>
<evidence type="ECO:0000256" key="15">
    <source>
        <dbReference type="ARBA" id="ARBA00049433"/>
    </source>
</evidence>
<evidence type="ECO:0000259" key="17">
    <source>
        <dbReference type="PROSITE" id="PS51384"/>
    </source>
</evidence>
<keyword evidence="5" id="KW-0216">Detoxification</keyword>
<dbReference type="GO" id="GO:0046872">
    <property type="term" value="F:metal ion binding"/>
    <property type="evidence" value="ECO:0007669"/>
    <property type="project" value="UniProtKB-KW"/>
</dbReference>
<evidence type="ECO:0000256" key="1">
    <source>
        <dbReference type="ARBA" id="ARBA00001970"/>
    </source>
</evidence>
<dbReference type="Gene3D" id="3.40.50.80">
    <property type="entry name" value="Nucleotide-binding domain of ferredoxin-NADP reductase (FNR) module"/>
    <property type="match status" value="1"/>
</dbReference>
<dbReference type="AlphaFoldDB" id="A0A0F7ZXS4"/>
<reference evidence="18 19" key="1">
    <citation type="journal article" date="2014" name="Genome Biol. Evol.">
        <title>Comparative genomics and transcriptomics analyses reveal divergent lifestyle features of nematode endoparasitic fungus Hirsutella minnesotensis.</title>
        <authorList>
            <person name="Lai Y."/>
            <person name="Liu K."/>
            <person name="Zhang X."/>
            <person name="Zhang X."/>
            <person name="Li K."/>
            <person name="Wang N."/>
            <person name="Shu C."/>
            <person name="Wu Y."/>
            <person name="Wang C."/>
            <person name="Bushley K.E."/>
            <person name="Xiang M."/>
            <person name="Liu X."/>
        </authorList>
    </citation>
    <scope>NUCLEOTIDE SEQUENCE [LARGE SCALE GENOMIC DNA]</scope>
    <source>
        <strain evidence="18 19">3608</strain>
    </source>
</reference>
<evidence type="ECO:0000256" key="6">
    <source>
        <dbReference type="ARBA" id="ARBA00022617"/>
    </source>
</evidence>
<dbReference type="GO" id="GO:0008941">
    <property type="term" value="F:nitric oxide dioxygenase NAD(P)H activity"/>
    <property type="evidence" value="ECO:0007669"/>
    <property type="project" value="UniProtKB-EC"/>
</dbReference>
<comment type="catalytic activity">
    <reaction evidence="15">
        <text>2 nitric oxide + NADPH + 2 O2 = 2 nitrate + NADP(+) + H(+)</text>
        <dbReference type="Rhea" id="RHEA:19465"/>
        <dbReference type="ChEBI" id="CHEBI:15378"/>
        <dbReference type="ChEBI" id="CHEBI:15379"/>
        <dbReference type="ChEBI" id="CHEBI:16480"/>
        <dbReference type="ChEBI" id="CHEBI:17632"/>
        <dbReference type="ChEBI" id="CHEBI:57783"/>
        <dbReference type="ChEBI" id="CHEBI:58349"/>
        <dbReference type="EC" id="1.14.12.17"/>
    </reaction>
</comment>
<keyword evidence="8" id="KW-0479">Metal-binding</keyword>
<evidence type="ECO:0000256" key="11">
    <source>
        <dbReference type="ARBA" id="ARBA00023002"/>
    </source>
</evidence>
<name>A0A0F7ZXS4_9HYPO</name>
<dbReference type="SUPFAM" id="SSF63380">
    <property type="entry name" value="Riboflavin synthase domain-like"/>
    <property type="match status" value="1"/>
</dbReference>
<dbReference type="InterPro" id="IPR017938">
    <property type="entry name" value="Riboflavin_synthase-like_b-brl"/>
</dbReference>
<dbReference type="InterPro" id="IPR017927">
    <property type="entry name" value="FAD-bd_FR_type"/>
</dbReference>
<keyword evidence="9" id="KW-0274">FAD</keyword>
<evidence type="ECO:0000256" key="9">
    <source>
        <dbReference type="ARBA" id="ARBA00022827"/>
    </source>
</evidence>
<evidence type="ECO:0000256" key="4">
    <source>
        <dbReference type="ARBA" id="ARBA00012229"/>
    </source>
</evidence>
<dbReference type="InterPro" id="IPR012292">
    <property type="entry name" value="Globin/Proto"/>
</dbReference>
<evidence type="ECO:0000256" key="3">
    <source>
        <dbReference type="ARBA" id="ARBA00006401"/>
    </source>
</evidence>
<feature type="domain" description="Globin" evidence="16">
    <location>
        <begin position="2"/>
        <end position="139"/>
    </location>
</feature>
<dbReference type="GO" id="GO:0071500">
    <property type="term" value="P:cellular response to nitrosative stress"/>
    <property type="evidence" value="ECO:0007669"/>
    <property type="project" value="TreeGrafter"/>
</dbReference>
<dbReference type="GO" id="GO:0020037">
    <property type="term" value="F:heme binding"/>
    <property type="evidence" value="ECO:0007669"/>
    <property type="project" value="InterPro"/>
</dbReference>
<accession>A0A0F7ZXS4</accession>
<comment type="similarity">
    <text evidence="3">In the C-terminal section; belongs to the flavoprotein pyridine nucleotide cytochrome reductase family.</text>
</comment>
<keyword evidence="19" id="KW-1185">Reference proteome</keyword>
<gene>
    <name evidence="18" type="ORF">HIM_09370</name>
</gene>
<evidence type="ECO:0000256" key="10">
    <source>
        <dbReference type="ARBA" id="ARBA00022857"/>
    </source>
</evidence>
<dbReference type="InterPro" id="IPR009050">
    <property type="entry name" value="Globin-like_sf"/>
</dbReference>
<dbReference type="EC" id="1.14.12.17" evidence="4"/>
<keyword evidence="13" id="KW-0520">NAD</keyword>
<keyword evidence="12" id="KW-0408">Iron</keyword>
<comment type="cofactor">
    <cofactor evidence="1">
        <name>heme b</name>
        <dbReference type="ChEBI" id="CHEBI:60344"/>
    </cofactor>
</comment>
<dbReference type="OrthoDB" id="436496at2759"/>
<feature type="domain" description="FAD-binding FR-type" evidence="17">
    <location>
        <begin position="149"/>
        <end position="272"/>
    </location>
</feature>
<evidence type="ECO:0000256" key="7">
    <source>
        <dbReference type="ARBA" id="ARBA00022630"/>
    </source>
</evidence>
<keyword evidence="10" id="KW-0521">NADP</keyword>
<dbReference type="CDD" id="cd08922">
    <property type="entry name" value="FHb-globin"/>
    <property type="match status" value="1"/>
</dbReference>
<comment type="cofactor">
    <cofactor evidence="2">
        <name>FAD</name>
        <dbReference type="ChEBI" id="CHEBI:57692"/>
    </cofactor>
</comment>
<dbReference type="Pfam" id="PF00042">
    <property type="entry name" value="Globin"/>
    <property type="match status" value="1"/>
</dbReference>
<dbReference type="InterPro" id="IPR001433">
    <property type="entry name" value="OxRdtase_FAD/NAD-bd"/>
</dbReference>
<keyword evidence="6" id="KW-0349">Heme</keyword>
<evidence type="ECO:0000256" key="2">
    <source>
        <dbReference type="ARBA" id="ARBA00001974"/>
    </source>
</evidence>
<dbReference type="PROSITE" id="PS51384">
    <property type="entry name" value="FAD_FR"/>
    <property type="match status" value="1"/>
</dbReference>
<dbReference type="PANTHER" id="PTHR43396:SF3">
    <property type="entry name" value="FLAVOHEMOPROTEIN"/>
    <property type="match status" value="1"/>
</dbReference>
<evidence type="ECO:0000259" key="16">
    <source>
        <dbReference type="PROSITE" id="PS01033"/>
    </source>
</evidence>
<dbReference type="SUPFAM" id="SSF46458">
    <property type="entry name" value="Globin-like"/>
    <property type="match status" value="1"/>
</dbReference>
<dbReference type="Proteomes" id="UP000054481">
    <property type="component" value="Unassembled WGS sequence"/>
</dbReference>
<dbReference type="GO" id="GO:0071949">
    <property type="term" value="F:FAD binding"/>
    <property type="evidence" value="ECO:0007669"/>
    <property type="project" value="TreeGrafter"/>
</dbReference>
<evidence type="ECO:0000313" key="18">
    <source>
        <dbReference type="EMBL" id="KJZ71227.1"/>
    </source>
</evidence>
<dbReference type="Pfam" id="PF00175">
    <property type="entry name" value="NAD_binding_1"/>
    <property type="match status" value="1"/>
</dbReference>
<dbReference type="PANTHER" id="PTHR43396">
    <property type="entry name" value="FLAVOHEMOPROTEIN"/>
    <property type="match status" value="1"/>
</dbReference>
<keyword evidence="11" id="KW-0560">Oxidoreductase</keyword>
<dbReference type="Gene3D" id="2.40.30.10">
    <property type="entry name" value="Translation factors"/>
    <property type="match status" value="1"/>
</dbReference>
<dbReference type="SUPFAM" id="SSF52343">
    <property type="entry name" value="Ferredoxin reductase-like, C-terminal NADP-linked domain"/>
    <property type="match status" value="1"/>
</dbReference>
<dbReference type="InterPro" id="IPR000971">
    <property type="entry name" value="Globin"/>
</dbReference>
<dbReference type="GO" id="GO:0019825">
    <property type="term" value="F:oxygen binding"/>
    <property type="evidence" value="ECO:0007669"/>
    <property type="project" value="InterPro"/>
</dbReference>
<dbReference type="InterPro" id="IPR039261">
    <property type="entry name" value="FNR_nucleotide-bd"/>
</dbReference>
<proteinExistence type="inferred from homology"/>
<evidence type="ECO:0000313" key="19">
    <source>
        <dbReference type="Proteomes" id="UP000054481"/>
    </source>
</evidence>
<organism evidence="18 19">
    <name type="scientific">Hirsutella minnesotensis 3608</name>
    <dbReference type="NCBI Taxonomy" id="1043627"/>
    <lineage>
        <taxon>Eukaryota</taxon>
        <taxon>Fungi</taxon>
        <taxon>Dikarya</taxon>
        <taxon>Ascomycota</taxon>
        <taxon>Pezizomycotina</taxon>
        <taxon>Sordariomycetes</taxon>
        <taxon>Hypocreomycetidae</taxon>
        <taxon>Hypocreales</taxon>
        <taxon>Ophiocordycipitaceae</taxon>
        <taxon>Hirsutella</taxon>
    </lineage>
</organism>
<dbReference type="EMBL" id="KQ030582">
    <property type="protein sequence ID" value="KJZ71227.1"/>
    <property type="molecule type" value="Genomic_DNA"/>
</dbReference>
<dbReference type="Gene3D" id="1.10.490.10">
    <property type="entry name" value="Globins"/>
    <property type="match status" value="1"/>
</dbReference>
<evidence type="ECO:0000256" key="12">
    <source>
        <dbReference type="ARBA" id="ARBA00023004"/>
    </source>
</evidence>
<dbReference type="CDD" id="cd06184">
    <property type="entry name" value="flavohem_like_fad_nad_binding"/>
    <property type="match status" value="1"/>
</dbReference>
<dbReference type="GO" id="GO:0046210">
    <property type="term" value="P:nitric oxide catabolic process"/>
    <property type="evidence" value="ECO:0007669"/>
    <property type="project" value="TreeGrafter"/>
</dbReference>
<protein>
    <recommendedName>
        <fullName evidence="4">nitric oxide dioxygenase</fullName>
        <ecNumber evidence="4">1.14.12.17</ecNumber>
    </recommendedName>
</protein>
<evidence type="ECO:0000256" key="13">
    <source>
        <dbReference type="ARBA" id="ARBA00023027"/>
    </source>
</evidence>
<dbReference type="FunFam" id="1.10.490.10:FF:000003">
    <property type="entry name" value="Flavohemoprotein"/>
    <property type="match status" value="1"/>
</dbReference>
<comment type="catalytic activity">
    <reaction evidence="14">
        <text>2 nitric oxide + NADH + 2 O2 = 2 nitrate + NAD(+) + H(+)</text>
        <dbReference type="Rhea" id="RHEA:19469"/>
        <dbReference type="ChEBI" id="CHEBI:15378"/>
        <dbReference type="ChEBI" id="CHEBI:15379"/>
        <dbReference type="ChEBI" id="CHEBI:16480"/>
        <dbReference type="ChEBI" id="CHEBI:17632"/>
        <dbReference type="ChEBI" id="CHEBI:57540"/>
        <dbReference type="ChEBI" id="CHEBI:57945"/>
        <dbReference type="EC" id="1.14.12.17"/>
    </reaction>
</comment>
<evidence type="ECO:0000256" key="8">
    <source>
        <dbReference type="ARBA" id="ARBA00022723"/>
    </source>
</evidence>
<keyword evidence="7" id="KW-0285">Flavoprotein</keyword>